<evidence type="ECO:0000313" key="1">
    <source>
        <dbReference type="EMBL" id="PHM60372.1"/>
    </source>
</evidence>
<dbReference type="Gene3D" id="2.60.40.10">
    <property type="entry name" value="Immunoglobulins"/>
    <property type="match status" value="1"/>
</dbReference>
<name>A0A2D0KAG6_9GAMM</name>
<dbReference type="InterPro" id="IPR013783">
    <property type="entry name" value="Ig-like_fold"/>
</dbReference>
<dbReference type="SUPFAM" id="SSF49373">
    <property type="entry name" value="Invasin/intimin cell-adhesion fragments"/>
    <property type="match status" value="1"/>
</dbReference>
<dbReference type="OrthoDB" id="6464789at2"/>
<keyword evidence="2" id="KW-1185">Reference proteome</keyword>
<dbReference type="AlphaFoldDB" id="A0A2D0KAG6"/>
<gene>
    <name evidence="1" type="ORF">Xish_03519</name>
</gene>
<dbReference type="EMBL" id="NJAK01000002">
    <property type="protein sequence ID" value="PHM60372.1"/>
    <property type="molecule type" value="Genomic_DNA"/>
</dbReference>
<sequence length="224" mass="25623">MKENNTNYASEHRTITWLEFNKTAKPNEEIIQEIYVSPPDDNIEIIFTLDNPNVAFKEHDDGNPQKWTTTTNSLGHKRVHICLTRDMVCEFTLNAQLFNSPSKLSANPLSLAFVSGPPAKITLDMYGVQYHVHVNYCRPHVEYFVDCKYDEDPYYPVAATVRDIDGFPVQGVDVSFTMDSNTYRRTTNNFGVANCTFDGISYLHTYHVTAQIIGTYIENDITFQ</sequence>
<reference evidence="1 2" key="1">
    <citation type="journal article" date="2017" name="Nat. Microbiol.">
        <title>Natural product diversity associated with the nematode symbionts Photorhabdus and Xenorhabdus.</title>
        <authorList>
            <person name="Tobias N.J."/>
            <person name="Wolff H."/>
            <person name="Djahanschiri B."/>
            <person name="Grundmann F."/>
            <person name="Kronenwerth M."/>
            <person name="Shi Y.M."/>
            <person name="Simonyi S."/>
            <person name="Grun P."/>
            <person name="Shapiro-Ilan D."/>
            <person name="Pidot S.J."/>
            <person name="Stinear T.P."/>
            <person name="Ebersberger I."/>
            <person name="Bode H.B."/>
        </authorList>
    </citation>
    <scope>NUCLEOTIDE SEQUENCE [LARGE SCALE GENOMIC DNA]</scope>
    <source>
        <strain evidence="1 2">DSM 22670</strain>
    </source>
</reference>
<dbReference type="RefSeq" id="WP_099119069.1">
    <property type="nucleotide sequence ID" value="NZ_NJAK01000002.1"/>
</dbReference>
<evidence type="ECO:0008006" key="3">
    <source>
        <dbReference type="Google" id="ProtNLM"/>
    </source>
</evidence>
<dbReference type="InterPro" id="IPR008964">
    <property type="entry name" value="Invasin/intimin_cell_adhesion"/>
</dbReference>
<organism evidence="1 2">
    <name type="scientific">Xenorhabdus ishibashii</name>
    <dbReference type="NCBI Taxonomy" id="1034471"/>
    <lineage>
        <taxon>Bacteria</taxon>
        <taxon>Pseudomonadati</taxon>
        <taxon>Pseudomonadota</taxon>
        <taxon>Gammaproteobacteria</taxon>
        <taxon>Enterobacterales</taxon>
        <taxon>Morganellaceae</taxon>
        <taxon>Xenorhabdus</taxon>
    </lineage>
</organism>
<evidence type="ECO:0000313" key="2">
    <source>
        <dbReference type="Proteomes" id="UP000222168"/>
    </source>
</evidence>
<accession>A0A2D0KAG6</accession>
<protein>
    <recommendedName>
        <fullName evidence="3">Big-1 domain-containing protein</fullName>
    </recommendedName>
</protein>
<comment type="caution">
    <text evidence="1">The sequence shown here is derived from an EMBL/GenBank/DDBJ whole genome shotgun (WGS) entry which is preliminary data.</text>
</comment>
<proteinExistence type="predicted"/>
<dbReference type="Proteomes" id="UP000222168">
    <property type="component" value="Unassembled WGS sequence"/>
</dbReference>